<accession>A0A9Q3JIG2</accession>
<keyword evidence="3" id="KW-1185">Reference proteome</keyword>
<dbReference type="Proteomes" id="UP000765509">
    <property type="component" value="Unassembled WGS sequence"/>
</dbReference>
<dbReference type="EMBL" id="AVOT02072383">
    <property type="protein sequence ID" value="MBW0562337.1"/>
    <property type="molecule type" value="Genomic_DNA"/>
</dbReference>
<comment type="caution">
    <text evidence="2">The sequence shown here is derived from an EMBL/GenBank/DDBJ whole genome shotgun (WGS) entry which is preliminary data.</text>
</comment>
<name>A0A9Q3JIG2_9BASI</name>
<evidence type="ECO:0000313" key="2">
    <source>
        <dbReference type="EMBL" id="MBW0562337.1"/>
    </source>
</evidence>
<gene>
    <name evidence="2" type="ORF">O181_102052</name>
</gene>
<feature type="region of interest" description="Disordered" evidence="1">
    <location>
        <begin position="51"/>
        <end position="72"/>
    </location>
</feature>
<sequence length="96" mass="10846">MQFRSNEGSRCQWISLRLNSFQTKVPKLHVIPYSPAPSNASECEPLISELKQQDRSRGNSNASSALKQTLPSDNQSPWMELLKVFIHSSFKLPSTI</sequence>
<evidence type="ECO:0000256" key="1">
    <source>
        <dbReference type="SAM" id="MobiDB-lite"/>
    </source>
</evidence>
<protein>
    <submittedName>
        <fullName evidence="2">Uncharacterized protein</fullName>
    </submittedName>
</protein>
<organism evidence="2 3">
    <name type="scientific">Austropuccinia psidii MF-1</name>
    <dbReference type="NCBI Taxonomy" id="1389203"/>
    <lineage>
        <taxon>Eukaryota</taxon>
        <taxon>Fungi</taxon>
        <taxon>Dikarya</taxon>
        <taxon>Basidiomycota</taxon>
        <taxon>Pucciniomycotina</taxon>
        <taxon>Pucciniomycetes</taxon>
        <taxon>Pucciniales</taxon>
        <taxon>Sphaerophragmiaceae</taxon>
        <taxon>Austropuccinia</taxon>
    </lineage>
</organism>
<reference evidence="2" key="1">
    <citation type="submission" date="2021-03" db="EMBL/GenBank/DDBJ databases">
        <title>Draft genome sequence of rust myrtle Austropuccinia psidii MF-1, a brazilian biotype.</title>
        <authorList>
            <person name="Quecine M.C."/>
            <person name="Pachon D.M.R."/>
            <person name="Bonatelli M.L."/>
            <person name="Correr F.H."/>
            <person name="Franceschini L.M."/>
            <person name="Leite T.F."/>
            <person name="Margarido G.R.A."/>
            <person name="Almeida C.A."/>
            <person name="Ferrarezi J.A."/>
            <person name="Labate C.A."/>
        </authorList>
    </citation>
    <scope>NUCLEOTIDE SEQUENCE</scope>
    <source>
        <strain evidence="2">MF-1</strain>
    </source>
</reference>
<feature type="compositionally biased region" description="Polar residues" evidence="1">
    <location>
        <begin position="58"/>
        <end position="72"/>
    </location>
</feature>
<proteinExistence type="predicted"/>
<evidence type="ECO:0000313" key="3">
    <source>
        <dbReference type="Proteomes" id="UP000765509"/>
    </source>
</evidence>
<dbReference type="AlphaFoldDB" id="A0A9Q3JIG2"/>